<feature type="repeat" description="TPR" evidence="1">
    <location>
        <begin position="8"/>
        <end position="41"/>
    </location>
</feature>
<dbReference type="GeneID" id="59237835"/>
<evidence type="ECO:0000256" key="1">
    <source>
        <dbReference type="PROSITE-ProRule" id="PRU00339"/>
    </source>
</evidence>
<reference evidence="3 4" key="1">
    <citation type="submission" date="2020-07" db="EMBL/GenBank/DDBJ databases">
        <title>The yeast mating-type switching endonuclease HO is a domesticated member of an unorthodox homing genetic element family.</title>
        <authorList>
            <person name="Coughlan A.Y."/>
            <person name="Lombardi L."/>
            <person name="Braun-Galleani S."/>
            <person name="Martos A.R."/>
            <person name="Galeote V."/>
            <person name="Bigey F."/>
            <person name="Dequin S."/>
            <person name="Byrne K.P."/>
            <person name="Wolfe K.H."/>
        </authorList>
    </citation>
    <scope>NUCLEOTIDE SEQUENCE [LARGE SCALE GENOMIC DNA]</scope>
    <source>
        <strain evidence="3 4">NRRL Y-6702</strain>
    </source>
</reference>
<evidence type="ECO:0000259" key="2">
    <source>
        <dbReference type="PROSITE" id="PS50181"/>
    </source>
</evidence>
<dbReference type="EMBL" id="CP058609">
    <property type="protein sequence ID" value="QLG74077.1"/>
    <property type="molecule type" value="Genomic_DNA"/>
</dbReference>
<dbReference type="KEGG" id="zmk:HG535_0F05890"/>
<dbReference type="InterPro" id="IPR032675">
    <property type="entry name" value="LRR_dom_sf"/>
</dbReference>
<dbReference type="SUPFAM" id="SSF52047">
    <property type="entry name" value="RNI-like"/>
    <property type="match status" value="1"/>
</dbReference>
<dbReference type="PROSITE" id="PS50005">
    <property type="entry name" value="TPR"/>
    <property type="match status" value="2"/>
</dbReference>
<feature type="repeat" description="TPR" evidence="1">
    <location>
        <begin position="76"/>
        <end position="109"/>
    </location>
</feature>
<dbReference type="SUPFAM" id="SSF81383">
    <property type="entry name" value="F-box domain"/>
    <property type="match status" value="1"/>
</dbReference>
<dbReference type="InterPro" id="IPR011990">
    <property type="entry name" value="TPR-like_helical_dom_sf"/>
</dbReference>
<gene>
    <name evidence="3" type="ORF">HG535_0F05890</name>
</gene>
<dbReference type="SUPFAM" id="SSF48452">
    <property type="entry name" value="TPR-like"/>
    <property type="match status" value="1"/>
</dbReference>
<dbReference type="PROSITE" id="PS50181">
    <property type="entry name" value="FBOX"/>
    <property type="match status" value="1"/>
</dbReference>
<protein>
    <recommendedName>
        <fullName evidence="2">F-box domain-containing protein</fullName>
    </recommendedName>
</protein>
<evidence type="ECO:0000313" key="3">
    <source>
        <dbReference type="EMBL" id="QLG74077.1"/>
    </source>
</evidence>
<evidence type="ECO:0000313" key="4">
    <source>
        <dbReference type="Proteomes" id="UP000509704"/>
    </source>
</evidence>
<proteinExistence type="predicted"/>
<organism evidence="3 4">
    <name type="scientific">Zygotorulaspora mrakii</name>
    <name type="common">Zygosaccharomyces mrakii</name>
    <dbReference type="NCBI Taxonomy" id="42260"/>
    <lineage>
        <taxon>Eukaryota</taxon>
        <taxon>Fungi</taxon>
        <taxon>Dikarya</taxon>
        <taxon>Ascomycota</taxon>
        <taxon>Saccharomycotina</taxon>
        <taxon>Saccharomycetes</taxon>
        <taxon>Saccharomycetales</taxon>
        <taxon>Saccharomycetaceae</taxon>
        <taxon>Zygotorulaspora</taxon>
    </lineage>
</organism>
<dbReference type="OrthoDB" id="629492at2759"/>
<dbReference type="Proteomes" id="UP000509704">
    <property type="component" value="Chromosome 6"/>
</dbReference>
<keyword evidence="4" id="KW-1185">Reference proteome</keyword>
<feature type="domain" description="F-box" evidence="2">
    <location>
        <begin position="221"/>
        <end position="268"/>
    </location>
</feature>
<sequence>MNGTDDVVEKALDLGTAYFKGEDFVKAKDIFKKALQLVRSYDEQELGRIRERYGAKEVTTARESPSSCKVYHPRYVRILDNLSATYEKLGELETALKYAQKMTDVEPYNLKCFIRGGKILQKLRRDRSALKLYDKAIKMTKQTDRQFVVGPQSRWLTIIDQQKRYVSNRIKTQSLNCKQLMPVSDLSSKRTYLDPIAKEQRLFKKTKDSKCQATSPQVVAVDFIRQLPLEVIPFILKRFTSKELLQLVPVCKTWKNIILKLPEIFRSFVLHRASPKDIGNFCDFLRTVSSQYSNPLQGFPVESIHFSVKAPSDEIKTLDLLFLRLQDVCFRKMILTVPNCSTSHFAKITSKDRDLTKRMNELSVVLSLRQDKHHENKILKNFPNLKRIEIIFESSVVPITELSSVSQEVNVDAGCMNAIESFKLICNYGKIKTFPFLDLFKSGVSKNLSSLCITGVTFTRGTTQFDWLRNFKSLKDIWIEGNKNATFSSFMKLFRDYSLSTHLTTLTFREDSISARFDLEEVSDDYFYGNNLKNLSSLDVMGTSLSGLGLMRIAAYMNDANLKRINFGDCPFLKLQREGGDDDFALTANHFFSALQNIEDLSIPQLGTLSDQDMAILRKEIGNMKSLKRMDLSLNQSITGVSVYDLLKALKESSLKPLEYLNIDGCTSVSHITINALKAQGLVQQVSSIYEKVKWRKFGLNSYKYQK</sequence>
<dbReference type="Gene3D" id="1.25.40.10">
    <property type="entry name" value="Tetratricopeptide repeat domain"/>
    <property type="match status" value="1"/>
</dbReference>
<dbReference type="SMART" id="SM00028">
    <property type="entry name" value="TPR"/>
    <property type="match status" value="3"/>
</dbReference>
<dbReference type="Pfam" id="PF00646">
    <property type="entry name" value="F-box"/>
    <property type="match status" value="1"/>
</dbReference>
<keyword evidence="1" id="KW-0802">TPR repeat</keyword>
<dbReference type="InterPro" id="IPR019734">
    <property type="entry name" value="TPR_rpt"/>
</dbReference>
<dbReference type="InterPro" id="IPR036047">
    <property type="entry name" value="F-box-like_dom_sf"/>
</dbReference>
<dbReference type="InterPro" id="IPR001810">
    <property type="entry name" value="F-box_dom"/>
</dbReference>
<dbReference type="AlphaFoldDB" id="A0A7H9B684"/>
<dbReference type="Gene3D" id="1.20.1280.50">
    <property type="match status" value="1"/>
</dbReference>
<dbReference type="Gene3D" id="3.80.10.10">
    <property type="entry name" value="Ribonuclease Inhibitor"/>
    <property type="match status" value="1"/>
</dbReference>
<name>A0A7H9B684_ZYGMR</name>
<accession>A0A7H9B684</accession>
<dbReference type="RefSeq" id="XP_037145802.1">
    <property type="nucleotide sequence ID" value="XM_037289907.1"/>
</dbReference>